<dbReference type="PRINTS" id="PR00176">
    <property type="entry name" value="NANEUSMPORT"/>
</dbReference>
<feature type="transmembrane region" description="Helical" evidence="12">
    <location>
        <begin position="740"/>
        <end position="758"/>
    </location>
</feature>
<evidence type="ECO:0000256" key="7">
    <source>
        <dbReference type="ARBA" id="ARBA00023180"/>
    </source>
</evidence>
<evidence type="ECO:0000256" key="12">
    <source>
        <dbReference type="SAM" id="Phobius"/>
    </source>
</evidence>
<evidence type="ECO:0000313" key="13">
    <source>
        <dbReference type="EMBL" id="EEN67569.1"/>
    </source>
</evidence>
<feature type="transmembrane region" description="Helical" evidence="12">
    <location>
        <begin position="79"/>
        <end position="100"/>
    </location>
</feature>
<protein>
    <recommendedName>
        <fullName evidence="10">Transporter</fullName>
    </recommendedName>
</protein>
<keyword evidence="7" id="KW-0325">Glycoprotein</keyword>
<keyword evidence="8" id="KW-0479">Metal-binding</keyword>
<feature type="transmembrane region" description="Helical" evidence="12">
    <location>
        <begin position="818"/>
        <end position="835"/>
    </location>
</feature>
<feature type="transmembrane region" description="Helical" evidence="12">
    <location>
        <begin position="383"/>
        <end position="409"/>
    </location>
</feature>
<feature type="transmembrane region" description="Helical" evidence="12">
    <location>
        <begin position="978"/>
        <end position="1002"/>
    </location>
</feature>
<feature type="binding site" evidence="8">
    <location>
        <position position="921"/>
    </location>
    <ligand>
        <name>Na(+)</name>
        <dbReference type="ChEBI" id="CHEBI:29101"/>
        <label>1</label>
    </ligand>
</feature>
<feature type="transmembrane region" description="Helical" evidence="12">
    <location>
        <begin position="1375"/>
        <end position="1402"/>
    </location>
</feature>
<keyword evidence="9" id="KW-1015">Disulfide bond</keyword>
<evidence type="ECO:0000256" key="6">
    <source>
        <dbReference type="ARBA" id="ARBA00023136"/>
    </source>
</evidence>
<dbReference type="NCBIfam" id="NF037979">
    <property type="entry name" value="Na_transp"/>
    <property type="match status" value="1"/>
</dbReference>
<dbReference type="GO" id="GO:0046872">
    <property type="term" value="F:metal ion binding"/>
    <property type="evidence" value="ECO:0007669"/>
    <property type="project" value="UniProtKB-KW"/>
</dbReference>
<evidence type="ECO:0000256" key="1">
    <source>
        <dbReference type="ARBA" id="ARBA00004141"/>
    </source>
</evidence>
<feature type="transmembrane region" description="Helical" evidence="12">
    <location>
        <begin position="1743"/>
        <end position="1761"/>
    </location>
</feature>
<feature type="transmembrane region" description="Helical" evidence="12">
    <location>
        <begin position="212"/>
        <end position="232"/>
    </location>
</feature>
<keyword evidence="4 10" id="KW-0812">Transmembrane</keyword>
<dbReference type="GO" id="GO:0015293">
    <property type="term" value="F:symporter activity"/>
    <property type="evidence" value="ECO:0007669"/>
    <property type="project" value="UniProtKB-KW"/>
</dbReference>
<feature type="region of interest" description="Disordered" evidence="11">
    <location>
        <begin position="1"/>
        <end position="40"/>
    </location>
</feature>
<name>C3XW35_BRAFL</name>
<feature type="transmembrane region" description="Helical" evidence="12">
    <location>
        <begin position="323"/>
        <end position="346"/>
    </location>
</feature>
<feature type="disulfide bond" evidence="9">
    <location>
        <begin position="675"/>
        <end position="684"/>
    </location>
</feature>
<feature type="transmembrane region" description="Helical" evidence="12">
    <location>
        <begin position="564"/>
        <end position="582"/>
    </location>
</feature>
<keyword evidence="5 12" id="KW-1133">Transmembrane helix</keyword>
<evidence type="ECO:0000256" key="10">
    <source>
        <dbReference type="RuleBase" id="RU003732"/>
    </source>
</evidence>
<feature type="binding site" evidence="8">
    <location>
        <position position="570"/>
    </location>
    <ligand>
        <name>Na(+)</name>
        <dbReference type="ChEBI" id="CHEBI:29101"/>
        <label>1</label>
    </ligand>
</feature>
<feature type="transmembrane region" description="Helical" evidence="12">
    <location>
        <begin position="636"/>
        <end position="663"/>
    </location>
</feature>
<keyword evidence="6 12" id="KW-0472">Membrane</keyword>
<keyword evidence="10" id="KW-0769">Symport</keyword>
<evidence type="ECO:0000256" key="9">
    <source>
        <dbReference type="PIRSR" id="PIRSR600175-2"/>
    </source>
</evidence>
<organism>
    <name type="scientific">Branchiostoma floridae</name>
    <name type="common">Florida lancelet</name>
    <name type="synonym">Amphioxus</name>
    <dbReference type="NCBI Taxonomy" id="7739"/>
    <lineage>
        <taxon>Eukaryota</taxon>
        <taxon>Metazoa</taxon>
        <taxon>Chordata</taxon>
        <taxon>Cephalochordata</taxon>
        <taxon>Leptocardii</taxon>
        <taxon>Amphioxiformes</taxon>
        <taxon>Branchiostomatidae</taxon>
        <taxon>Branchiostoma</taxon>
    </lineage>
</organism>
<gene>
    <name evidence="13" type="ORF">BRAFLDRAFT_117178</name>
</gene>
<dbReference type="STRING" id="7739.C3XW35"/>
<feature type="transmembrane region" description="Helical" evidence="12">
    <location>
        <begin position="1303"/>
        <end position="1321"/>
    </location>
</feature>
<feature type="binding site" evidence="8">
    <location>
        <position position="922"/>
    </location>
    <ligand>
        <name>Na(+)</name>
        <dbReference type="ChEBI" id="CHEBI:29101"/>
        <label>1</label>
    </ligand>
</feature>
<keyword evidence="8" id="KW-0915">Sodium</keyword>
<feature type="transmembrane region" description="Helical" evidence="12">
    <location>
        <begin position="421"/>
        <end position="447"/>
    </location>
</feature>
<keyword evidence="3 10" id="KW-0813">Transport</keyword>
<evidence type="ECO:0000256" key="2">
    <source>
        <dbReference type="ARBA" id="ARBA00006459"/>
    </source>
</evidence>
<feature type="binding site" evidence="8">
    <location>
        <position position="821"/>
    </location>
    <ligand>
        <name>Na(+)</name>
        <dbReference type="ChEBI" id="CHEBI:29101"/>
        <label>1</label>
    </ligand>
</feature>
<feature type="binding site" evidence="8">
    <location>
        <position position="853"/>
    </location>
    <ligand>
        <name>Na(+)</name>
        <dbReference type="ChEBI" id="CHEBI:29101"/>
        <label>1</label>
    </ligand>
</feature>
<comment type="similarity">
    <text evidence="2 10">Belongs to the sodium:neurotransmitter symporter (SNF) (TC 2.A.22) family.</text>
</comment>
<evidence type="ECO:0000256" key="4">
    <source>
        <dbReference type="ARBA" id="ARBA00022692"/>
    </source>
</evidence>
<evidence type="ECO:0000256" key="3">
    <source>
        <dbReference type="ARBA" id="ARBA00022448"/>
    </source>
</evidence>
<feature type="transmembrane region" description="Helical" evidence="12">
    <location>
        <begin position="1023"/>
        <end position="1045"/>
    </location>
</feature>
<dbReference type="SUPFAM" id="SSF161070">
    <property type="entry name" value="SNF-like"/>
    <property type="match status" value="4"/>
</dbReference>
<dbReference type="PANTHER" id="PTHR11616">
    <property type="entry name" value="SODIUM/CHLORIDE DEPENDENT TRANSPORTER"/>
    <property type="match status" value="1"/>
</dbReference>
<feature type="transmembrane region" description="Helical" evidence="12">
    <location>
        <begin position="1473"/>
        <end position="1493"/>
    </location>
</feature>
<evidence type="ECO:0000256" key="11">
    <source>
        <dbReference type="SAM" id="MobiDB-lite"/>
    </source>
</evidence>
<proteinExistence type="inferred from homology"/>
<sequence length="1965" mass="218466">MTSYSNISKEEGCLVTDGDDKNKHDADGGPPKDSGDEAERETWGAKLDYTLSMIGYCVGLGNVWRFPYLCYANGGGVFLIPYLLMLTLAGIPLFYMESALGQYASLGSISVWKALPILKGVGYAMVTISTLVAIYYNMIIAWSLYYLFASLTSVLPWHHCGHWWNTPACMESAEVANRTNITANFSRASPSEEYFHNRVLKYSDSLDDTGTISWELTLCLLLSWIIVFFCLIKGVKSAGKVVYFTATFPYIVLTILLIRGLLLPGAVDGIVYYIKPDFRKLLTAQIWYDGASQVFYSLGVAWGGILTMASYNKFHNNCHRDAIIVPLANSGTSIFAGFVIFSYIGYMSHELKMDVGEVVAKGPGLAFIAYPEALTLMPISPLWAVLFFLMLVTLGLDSEFIFIVSLAQYAAPTYDGRTYPAWGAALGLAIAFASIVMIPLFGIIAVFKQEGTLIELSKELRIFAEVHNTDAEPQANTARHTCALSVHGSLQGLQSCVPIPRSQMIDRQTKDLTRPPSPLGTMVAGHAVSDYAVRMVMEVEMKEKGRAAEPEEPEREQWGAKMDFMLSMLGYCVGLGNVWRFPYLCYKNGGGAFLIPYLIMLTFAGLPLFFMELALGQYASLGPVTIWRCLPLFRGIGVAMCIISGLVCIYYNMIIAWSLYYMFASFTSMLPWRTCGNWWNTPNCVETSAVANATNKTENYTRISPSEEYFHERVLQYTVDIGNNQTARGIQHTGNMSWELALVLLLAWIIVFACLCKGVKSSGKVVYFTATFPYVVLIILLIRGAILPGAREGIIFYIKPDFNRLADSQVWYDAASQIFYSLGVAFGGILAMSSYNKFNNNCHRDAVIIALANCTTSVFAGFAIFSYIGYMSHELKMPVGKVVASGSGLAFIAYPEALTLMPISPLWSILFFFMLLTLGLDSQFVMLETIVTALSDEFPTLLRQHKTWVLLAICVVLYLLGLTQCTQAGIFWLEMMNWYSAGFCLIITALIMAIGISWVYGIKRFSANIKEMIGYEPNIYFKACWMVISPALMLFIFIFSLVQYSPVVYNGIPYPDWAVTLGLLMAFFSILMIPLVGIIEVCKNKGSITERFRKAITPTEKWGPAIMSQEQKEWKSTEGIDNPATIYDPATMENGTDQPPLYDPRSINRYPLYDPRSLQYDPARNGGAVNDTSYSSRLSEWNRLPDLAHNFPRGDLWHAEHANEPTSPQFLEKQPHSNLNKGRGRHSYFPREVGPIFGLLSSTGPLLCESRWDARSGRCAQITWVYILVVACVTESVTRNEVSQPASTDENTDRGNWTGKLDFILSGLGFAIGLGNVWRFPYLCYRNGGGAFLIPYVIMLACAGLPLFFMELSFGQFASLGPITIWNVSPIFKGVGYAMVVVSALVCIYYNVIIAWALYYLFASFTNVLPWTLCNQWWNTDQCGKTFGVNGTNVTLGVNGTNSTDFTRVSASHEFWTHKVLQLSSGIDKMGTVRWDLALCLLLAWVIVGACLIKGVKSSGKVVYFTATFPFVVLIILFFRGVTLEGAERGIRFYIIPEWSRLSESKVWGDAAIQIFYSLGLAFGSLATLSSYNKFHNNVMRDALIIAVGNCCTSIFSGFVIFSIIGHMSFMLDVPVDKVADEGPGLAFVAYPEAISLLPISTLWAILFFLMLLTLGLDSQKSMVFLSIYYTTPTNRMGTSLANVHTPLEKRTLLDVQGDVPLGKGMCLPLLGDAPPEMFAMMETVITAVIDEYPEYLRPKKSIVVLGLCVIGYLLALPQTTNAGMYWLQLLDWYSAGFSLMVISLCLVIAIQYVYGMKRFCKDIKTMLGFEPPIYFKVCWVAITPALLLFILIFNLVQFNPVTYGDYEYPNWAEIMGLLMGLSSCLLIPIVAVIQVCRQKGSLLERIKAAARPSRDWGPALEDHRQEMLKVYAGKYGVEAPLTLIDTPNKGGDLPPDYTTATTLPRNDINVPYSVANGLPVTTKL</sequence>
<feature type="transmembrane region" description="Helical" evidence="12">
    <location>
        <begin position="906"/>
        <end position="927"/>
    </location>
</feature>
<feature type="transmembrane region" description="Helical" evidence="12">
    <location>
        <begin position="1333"/>
        <end position="1354"/>
    </location>
</feature>
<feature type="compositionally biased region" description="Basic and acidic residues" evidence="11">
    <location>
        <begin position="8"/>
        <end position="27"/>
    </location>
</feature>
<feature type="transmembrane region" description="Helical" evidence="12">
    <location>
        <begin position="121"/>
        <end position="148"/>
    </location>
</feature>
<feature type="transmembrane region" description="Helical" evidence="12">
    <location>
        <begin position="1502"/>
        <end position="1519"/>
    </location>
</feature>
<dbReference type="PROSITE" id="PS50267">
    <property type="entry name" value="NA_NEUROTRAN_SYMP_3"/>
    <property type="match status" value="3"/>
</dbReference>
<feature type="binding site" evidence="8">
    <location>
        <position position="577"/>
    </location>
    <ligand>
        <name>Na(+)</name>
        <dbReference type="ChEBI" id="CHEBI:29101"/>
        <label>1</label>
    </ligand>
</feature>
<feature type="transmembrane region" description="Helical" evidence="12">
    <location>
        <begin position="594"/>
        <end position="615"/>
    </location>
</feature>
<feature type="transmembrane region" description="Helical" evidence="12">
    <location>
        <begin position="1057"/>
        <end position="1082"/>
    </location>
</feature>
<evidence type="ECO:0000256" key="8">
    <source>
        <dbReference type="PIRSR" id="PIRSR600175-1"/>
    </source>
</evidence>
<dbReference type="PROSITE" id="PS00610">
    <property type="entry name" value="NA_NEUROTRAN_SYMP_1"/>
    <property type="match status" value="3"/>
</dbReference>
<feature type="binding site" evidence="8">
    <location>
        <position position="918"/>
    </location>
    <ligand>
        <name>Na(+)</name>
        <dbReference type="ChEBI" id="CHEBI:29101"/>
        <label>1</label>
    </ligand>
</feature>
<evidence type="ECO:0000256" key="5">
    <source>
        <dbReference type="ARBA" id="ARBA00022989"/>
    </source>
</evidence>
<dbReference type="InParanoid" id="C3XW35"/>
<feature type="transmembrane region" description="Helical" evidence="12">
    <location>
        <begin position="358"/>
        <end position="376"/>
    </location>
</feature>
<feature type="transmembrane region" description="Helical" evidence="12">
    <location>
        <begin position="1773"/>
        <end position="1794"/>
    </location>
</feature>
<dbReference type="GO" id="GO:0016020">
    <property type="term" value="C:membrane"/>
    <property type="evidence" value="ECO:0007669"/>
    <property type="project" value="UniProtKB-SubCell"/>
</dbReference>
<dbReference type="EMBL" id="GG666471">
    <property type="protein sequence ID" value="EEN67569.1"/>
    <property type="molecule type" value="Genomic_DNA"/>
</dbReference>
<feature type="binding site" evidence="8">
    <location>
        <position position="573"/>
    </location>
    <ligand>
        <name>Na(+)</name>
        <dbReference type="ChEBI" id="CHEBI:29101"/>
        <label>1</label>
    </ligand>
</feature>
<dbReference type="InterPro" id="IPR000175">
    <property type="entry name" value="Na/ntran_symport"/>
</dbReference>
<feature type="transmembrane region" description="Helical" evidence="12">
    <location>
        <begin position="847"/>
        <end position="870"/>
    </location>
</feature>
<reference evidence="13" key="1">
    <citation type="journal article" date="2008" name="Nature">
        <title>The amphioxus genome and the evolution of the chordate karyotype.</title>
        <authorList>
            <consortium name="US DOE Joint Genome Institute (JGI-PGF)"/>
            <person name="Putnam N.H."/>
            <person name="Butts T."/>
            <person name="Ferrier D.E.K."/>
            <person name="Furlong R.F."/>
            <person name="Hellsten U."/>
            <person name="Kawashima T."/>
            <person name="Robinson-Rechavi M."/>
            <person name="Shoguchi E."/>
            <person name="Terry A."/>
            <person name="Yu J.-K."/>
            <person name="Benito-Gutierrez E.L."/>
            <person name="Dubchak I."/>
            <person name="Garcia-Fernandez J."/>
            <person name="Gibson-Brown J.J."/>
            <person name="Grigoriev I.V."/>
            <person name="Horton A.C."/>
            <person name="de Jong P.J."/>
            <person name="Jurka J."/>
            <person name="Kapitonov V.V."/>
            <person name="Kohara Y."/>
            <person name="Kuroki Y."/>
            <person name="Lindquist E."/>
            <person name="Lucas S."/>
            <person name="Osoegawa K."/>
            <person name="Pennacchio L.A."/>
            <person name="Salamov A.A."/>
            <person name="Satou Y."/>
            <person name="Sauka-Spengler T."/>
            <person name="Schmutz J."/>
            <person name="Shin-I T."/>
            <person name="Toyoda A."/>
            <person name="Bronner-Fraser M."/>
            <person name="Fujiyama A."/>
            <person name="Holland L.Z."/>
            <person name="Holland P.W.H."/>
            <person name="Satoh N."/>
            <person name="Rokhsar D.S."/>
        </authorList>
    </citation>
    <scope>NUCLEOTIDE SEQUENCE [LARGE SCALE GENOMIC DNA]</scope>
    <source>
        <strain evidence="13">S238N-H82</strain>
        <tissue evidence="13">Testes</tissue>
    </source>
</reference>
<feature type="transmembrane region" description="Helical" evidence="12">
    <location>
        <begin position="1634"/>
        <end position="1657"/>
    </location>
</feature>
<feature type="transmembrane region" description="Helical" evidence="12">
    <location>
        <begin position="294"/>
        <end position="311"/>
    </location>
</feature>
<accession>C3XW35</accession>
<dbReference type="PROSITE" id="PS00754">
    <property type="entry name" value="NA_NEUROTRAN_SYMP_2"/>
    <property type="match status" value="3"/>
</dbReference>
<feature type="transmembrane region" description="Helical" evidence="12">
    <location>
        <begin position="241"/>
        <end position="274"/>
    </location>
</feature>
<feature type="transmembrane region" description="Helical" evidence="12">
    <location>
        <begin position="1814"/>
        <end position="1835"/>
    </location>
</feature>
<feature type="transmembrane region" description="Helical" evidence="12">
    <location>
        <begin position="765"/>
        <end position="786"/>
    </location>
</feature>
<dbReference type="Pfam" id="PF00209">
    <property type="entry name" value="SNF"/>
    <property type="match status" value="4"/>
</dbReference>
<feature type="transmembrane region" description="Helical" evidence="12">
    <location>
        <begin position="948"/>
        <end position="972"/>
    </location>
</feature>
<comment type="subcellular location">
    <subcellularLocation>
        <location evidence="1">Membrane</location>
        <topology evidence="1">Multi-pass membrane protein</topology>
    </subcellularLocation>
</comment>
<dbReference type="PANTHER" id="PTHR11616:SF321">
    <property type="entry name" value="SODIUM-DEPENDENT NUTRIENT AMINO ACID TRANSPORTER 1-RELATED"/>
    <property type="match status" value="1"/>
</dbReference>
<dbReference type="InterPro" id="IPR037272">
    <property type="entry name" value="SNS_sf"/>
</dbReference>
<feature type="transmembrane region" description="Helical" evidence="12">
    <location>
        <begin position="1584"/>
        <end position="1605"/>
    </location>
</feature>
<feature type="transmembrane region" description="Helical" evidence="12">
    <location>
        <begin position="1855"/>
        <end position="1877"/>
    </location>
</feature>
<feature type="transmembrane region" description="Helical" evidence="12">
    <location>
        <begin position="1551"/>
        <end position="1572"/>
    </location>
</feature>
<dbReference type="eggNOG" id="KOG3660">
    <property type="taxonomic scope" value="Eukaryota"/>
</dbReference>